<dbReference type="PANTHER" id="PTHR11863">
    <property type="entry name" value="STEROL DESATURASE"/>
    <property type="match status" value="1"/>
</dbReference>
<comment type="subcellular location">
    <subcellularLocation>
        <location evidence="1">Membrane</location>
    </subcellularLocation>
</comment>
<dbReference type="GO" id="GO:0016020">
    <property type="term" value="C:membrane"/>
    <property type="evidence" value="ECO:0007669"/>
    <property type="project" value="UniProtKB-SubCell"/>
</dbReference>
<dbReference type="GO" id="GO:0016491">
    <property type="term" value="F:oxidoreductase activity"/>
    <property type="evidence" value="ECO:0007669"/>
    <property type="project" value="InterPro"/>
</dbReference>
<evidence type="ECO:0000313" key="7">
    <source>
        <dbReference type="EMBL" id="PIQ86675.1"/>
    </source>
</evidence>
<feature type="transmembrane region" description="Helical" evidence="5">
    <location>
        <begin position="149"/>
        <end position="172"/>
    </location>
</feature>
<evidence type="ECO:0000256" key="2">
    <source>
        <dbReference type="ARBA" id="ARBA00022692"/>
    </source>
</evidence>
<gene>
    <name evidence="7" type="ORF">COV74_03655</name>
</gene>
<dbReference type="InterPro" id="IPR006694">
    <property type="entry name" value="Fatty_acid_hydroxylase"/>
</dbReference>
<evidence type="ECO:0000259" key="6">
    <source>
        <dbReference type="Pfam" id="PF04116"/>
    </source>
</evidence>
<dbReference type="Pfam" id="PF04116">
    <property type="entry name" value="FA_hydroxylase"/>
    <property type="match status" value="1"/>
</dbReference>
<keyword evidence="3 5" id="KW-1133">Transmembrane helix</keyword>
<evidence type="ECO:0000256" key="4">
    <source>
        <dbReference type="ARBA" id="ARBA00023136"/>
    </source>
</evidence>
<feature type="transmembrane region" description="Helical" evidence="5">
    <location>
        <begin position="80"/>
        <end position="102"/>
    </location>
</feature>
<evidence type="ECO:0000256" key="1">
    <source>
        <dbReference type="ARBA" id="ARBA00004370"/>
    </source>
</evidence>
<dbReference type="AlphaFoldDB" id="A0A2H0LT51"/>
<dbReference type="InterPro" id="IPR050307">
    <property type="entry name" value="Sterol_Desaturase_Related"/>
</dbReference>
<proteinExistence type="predicted"/>
<feature type="domain" description="Fatty acid hydroxylase" evidence="6">
    <location>
        <begin position="89"/>
        <end position="225"/>
    </location>
</feature>
<name>A0A2H0LT51_9BACT</name>
<organism evidence="7 8">
    <name type="scientific">Candidatus Abzuiibacterium crystallinum</name>
    <dbReference type="NCBI Taxonomy" id="1974748"/>
    <lineage>
        <taxon>Bacteria</taxon>
        <taxon>Pseudomonadati</taxon>
        <taxon>Candidatus Omnitrophota</taxon>
        <taxon>Candidatus Abzuiibacterium</taxon>
    </lineage>
</organism>
<dbReference type="EMBL" id="PCVY01000037">
    <property type="protein sequence ID" value="PIQ86675.1"/>
    <property type="molecule type" value="Genomic_DNA"/>
</dbReference>
<sequence length="258" mass="31312">MMNQWQIPRTLFLAVLLVILFFCEQFWPARPWHEKRWRRWGFHLSLSFFNTVLTRLCMIGLIVFWIEYVQAKQWGMVQRLHLNGISEILLTIIVFDGLNYWWHRWNHRIPFLWRFHRVHHFDTHVDTSTALRFHFGELFLSYFVKAIWVLWWGPSLAAFLCFETAITAYALFHHTNIDFPNQIEQGLRWIHMTPRVHASHHTVSLRTRDANFSTIFMIWDRIFSTFREPDFEEMKTLGVTKEPADDLSWKVLLFSPFQ</sequence>
<dbReference type="GO" id="GO:0008610">
    <property type="term" value="P:lipid biosynthetic process"/>
    <property type="evidence" value="ECO:0007669"/>
    <property type="project" value="InterPro"/>
</dbReference>
<evidence type="ECO:0000313" key="8">
    <source>
        <dbReference type="Proteomes" id="UP000230859"/>
    </source>
</evidence>
<keyword evidence="4 5" id="KW-0472">Membrane</keyword>
<dbReference type="Proteomes" id="UP000230859">
    <property type="component" value="Unassembled WGS sequence"/>
</dbReference>
<keyword evidence="2 5" id="KW-0812">Transmembrane</keyword>
<evidence type="ECO:0000256" key="5">
    <source>
        <dbReference type="SAM" id="Phobius"/>
    </source>
</evidence>
<comment type="caution">
    <text evidence="7">The sequence shown here is derived from an EMBL/GenBank/DDBJ whole genome shotgun (WGS) entry which is preliminary data.</text>
</comment>
<dbReference type="GO" id="GO:0005506">
    <property type="term" value="F:iron ion binding"/>
    <property type="evidence" value="ECO:0007669"/>
    <property type="project" value="InterPro"/>
</dbReference>
<reference evidence="7 8" key="1">
    <citation type="submission" date="2017-09" db="EMBL/GenBank/DDBJ databases">
        <title>Depth-based differentiation of microbial function through sediment-hosted aquifers and enrichment of novel symbionts in the deep terrestrial subsurface.</title>
        <authorList>
            <person name="Probst A.J."/>
            <person name="Ladd B."/>
            <person name="Jarett J.K."/>
            <person name="Geller-Mcgrath D.E."/>
            <person name="Sieber C.M."/>
            <person name="Emerson J.B."/>
            <person name="Anantharaman K."/>
            <person name="Thomas B.C."/>
            <person name="Malmstrom R."/>
            <person name="Stieglmeier M."/>
            <person name="Klingl A."/>
            <person name="Woyke T."/>
            <person name="Ryan C.M."/>
            <person name="Banfield J.F."/>
        </authorList>
    </citation>
    <scope>NUCLEOTIDE SEQUENCE [LARGE SCALE GENOMIC DNA]</scope>
    <source>
        <strain evidence="7">CG11_big_fil_rev_8_21_14_0_20_45_26</strain>
    </source>
</reference>
<evidence type="ECO:0000256" key="3">
    <source>
        <dbReference type="ARBA" id="ARBA00022989"/>
    </source>
</evidence>
<feature type="transmembrane region" description="Helical" evidence="5">
    <location>
        <begin position="47"/>
        <end position="68"/>
    </location>
</feature>
<protein>
    <recommendedName>
        <fullName evidence="6">Fatty acid hydroxylase domain-containing protein</fullName>
    </recommendedName>
</protein>
<accession>A0A2H0LT51</accession>